<dbReference type="GO" id="GO:0007062">
    <property type="term" value="P:sister chromatid cohesion"/>
    <property type="evidence" value="ECO:0007669"/>
    <property type="project" value="InterPro"/>
</dbReference>
<proteinExistence type="inferred from homology"/>
<evidence type="ECO:0000256" key="4">
    <source>
        <dbReference type="ARBA" id="ARBA00022454"/>
    </source>
</evidence>
<evidence type="ECO:0000256" key="2">
    <source>
        <dbReference type="ARBA" id="ARBA00004286"/>
    </source>
</evidence>
<dbReference type="SUPFAM" id="SSF52540">
    <property type="entry name" value="P-loop containing nucleoside triphosphate hydrolases"/>
    <property type="match status" value="1"/>
</dbReference>
<dbReference type="GO" id="GO:0005524">
    <property type="term" value="F:ATP binding"/>
    <property type="evidence" value="ECO:0007669"/>
    <property type="project" value="InterPro"/>
</dbReference>
<feature type="region of interest" description="Disordered" evidence="12">
    <location>
        <begin position="918"/>
        <end position="943"/>
    </location>
</feature>
<dbReference type="InterPro" id="IPR036277">
    <property type="entry name" value="SMC_hinge_sf"/>
</dbReference>
<dbReference type="GO" id="GO:0051301">
    <property type="term" value="P:cell division"/>
    <property type="evidence" value="ECO:0007669"/>
    <property type="project" value="UniProtKB-KW"/>
</dbReference>
<feature type="region of interest" description="Disordered" evidence="12">
    <location>
        <begin position="309"/>
        <end position="329"/>
    </location>
</feature>
<gene>
    <name evidence="14" type="ORF">BDZ85DRAFT_320560</name>
</gene>
<dbReference type="EMBL" id="ML992510">
    <property type="protein sequence ID" value="KAF2221364.1"/>
    <property type="molecule type" value="Genomic_DNA"/>
</dbReference>
<keyword evidence="9" id="KW-0131">Cell cycle</keyword>
<feature type="coiled-coil region" evidence="11">
    <location>
        <begin position="374"/>
        <end position="401"/>
    </location>
</feature>
<keyword evidence="7 11" id="KW-0175">Coiled coil</keyword>
<evidence type="ECO:0000256" key="3">
    <source>
        <dbReference type="ARBA" id="ARBA00005597"/>
    </source>
</evidence>
<dbReference type="SUPFAM" id="SSF57997">
    <property type="entry name" value="Tropomyosin"/>
    <property type="match status" value="1"/>
</dbReference>
<dbReference type="Proteomes" id="UP000799538">
    <property type="component" value="Unassembled WGS sequence"/>
</dbReference>
<evidence type="ECO:0000313" key="14">
    <source>
        <dbReference type="EMBL" id="KAF2221364.1"/>
    </source>
</evidence>
<protein>
    <recommendedName>
        <fullName evidence="10">Structural maintenance of chromosomes protein</fullName>
    </recommendedName>
</protein>
<dbReference type="GO" id="GO:0003677">
    <property type="term" value="F:DNA binding"/>
    <property type="evidence" value="ECO:0007669"/>
    <property type="project" value="TreeGrafter"/>
</dbReference>
<feature type="coiled-coil region" evidence="11">
    <location>
        <begin position="439"/>
        <end position="543"/>
    </location>
</feature>
<feature type="compositionally biased region" description="Basic and acidic residues" evidence="12">
    <location>
        <begin position="922"/>
        <end position="943"/>
    </location>
</feature>
<evidence type="ECO:0000256" key="11">
    <source>
        <dbReference type="SAM" id="Coils"/>
    </source>
</evidence>
<comment type="similarity">
    <text evidence="3">Belongs to the SMC family. SMC1 subfamily.</text>
</comment>
<feature type="region of interest" description="Disordered" evidence="12">
    <location>
        <begin position="776"/>
        <end position="798"/>
    </location>
</feature>
<dbReference type="InterPro" id="IPR003395">
    <property type="entry name" value="RecF/RecN/SMC_N"/>
</dbReference>
<feature type="compositionally biased region" description="Polar residues" evidence="12">
    <location>
        <begin position="110"/>
        <end position="123"/>
    </location>
</feature>
<dbReference type="Gene3D" id="3.40.50.300">
    <property type="entry name" value="P-loop containing nucleotide triphosphate hydrolases"/>
    <property type="match status" value="2"/>
</dbReference>
<dbReference type="InterPro" id="IPR010935">
    <property type="entry name" value="SMC_hinge"/>
</dbReference>
<dbReference type="GO" id="GO:0016887">
    <property type="term" value="F:ATP hydrolysis activity"/>
    <property type="evidence" value="ECO:0007669"/>
    <property type="project" value="InterPro"/>
</dbReference>
<dbReference type="InterPro" id="IPR024704">
    <property type="entry name" value="SMC"/>
</dbReference>
<keyword evidence="5" id="KW-0132">Cell division</keyword>
<evidence type="ECO:0000256" key="6">
    <source>
        <dbReference type="ARBA" id="ARBA00022776"/>
    </source>
</evidence>
<feature type="compositionally biased region" description="Acidic residues" evidence="12">
    <location>
        <begin position="1001"/>
        <end position="1014"/>
    </location>
</feature>
<keyword evidence="6" id="KW-0498">Mitosis</keyword>
<dbReference type="Gene3D" id="1.10.287.1490">
    <property type="match status" value="2"/>
</dbReference>
<feature type="domain" description="SMC hinge" evidence="13">
    <location>
        <begin position="558"/>
        <end position="674"/>
    </location>
</feature>
<dbReference type="InterPro" id="IPR028468">
    <property type="entry name" value="Smc1_ABC"/>
</dbReference>
<comment type="subcellular location">
    <subcellularLocation>
        <location evidence="2">Chromosome</location>
    </subcellularLocation>
    <subcellularLocation>
        <location evidence="1 10">Nucleus</location>
    </subcellularLocation>
</comment>
<evidence type="ECO:0000256" key="5">
    <source>
        <dbReference type="ARBA" id="ARBA00022618"/>
    </source>
</evidence>
<evidence type="ECO:0000256" key="1">
    <source>
        <dbReference type="ARBA" id="ARBA00004123"/>
    </source>
</evidence>
<dbReference type="GO" id="GO:0005634">
    <property type="term" value="C:nucleus"/>
    <property type="evidence" value="ECO:0007669"/>
    <property type="project" value="UniProtKB-SubCell"/>
</dbReference>
<dbReference type="SMART" id="SM00968">
    <property type="entry name" value="SMC_hinge"/>
    <property type="match status" value="1"/>
</dbReference>
<name>A0A6A6G6V9_9PEZI</name>
<sequence>MGKLIRLELFNFKSYKNHHVMHFGDSYFTSIIGPNGSGKSNSMDAISFVLGIKSSHLRSSHLRDLVYRGRVLEQNKVNEDGDAVADGDTNGTTNGNTNGHAEEDSEPEENGTQRSSGRGGESNTAWVMAVYEDDDGAEQQWKRIITSSGSSEYRINNRRVDAKEYNEALEKESILIKARNFLVFQGDVEAIASQSAKDLTRLIEQISGSLDYKKDYDDLKAELDRTTEIHNTKLQQRRSINSEIKQYQEQKREADNFAKKQDERDEAVITHVLWKLHTFQQTIEESTEEIQKYQEELKEFKRGIAQHESELERARRDQTAAKRDVDATEKQIKRKEKQIEETENSVLPINEKVTLSQQKIEKFQGRIAVIAKERDGYTRTVDKLQKDLNNVQKAQTKWEREWRDAQQQTGRELSAADLTQYGQLRAQVNRETAASQIEIDEITRQLKTDEETVKSLQEKVNSGQNQVSRLNEEINDLQSRQKDLNASIKSIQRDVEAKKKAFNTMQSERIRTQQRRREIEEKLQEVLRKLADARETRQESEKDARMRDMVAQLKRLFPGVRGQLYSLCKPKQKKYNVAVSTVLGRHHDAIVVDTEKTAKDCIDYLKAQRAGQATFIPLDTIMHQAPDASLRGMHPGMRLAVDTFDYDSAIERAVSYACGNSIVCDTLQIARHLCYERRIDAKAVTIDGTVISKGGNMTGGQGPDQRNARKFDDSEVDGFYKLKDKYMSDLAAMPSTHNRQDEEDELQGELSGLESKRAFIEDELKHLTRNLESKRREVQNANNQLNETRPKLTEQSRGLESLRARLNTATTTVSGVEDRVFADFCRRLGYPTIRSYESQQGTMQQEAAQRKLEYTTQISRLQGQLSFENDRLSKTNERIARLEKEVADAKSGIEDLEAEKADLDSALESLQSELEQLNATSENRKETLGQRAETVTKARREVDKRSRSIQDTIKSVEALQEEISSANMSRYNLLKTCLIEKIEIPLQRGSRPLSSLPHDAEEAEPDAMDIDEDPSQPQTPEANDYGIIVNFDNLDDELKEAPSDEHESTERQLKETIDRLSSELDKMAPHARANERLESTENRLRDYDAQYKAALNDMNRAKRTFEAVKEQRDELFSKAYEHIAAQIDTVYKELTSTVSFPLGGMASLSLEEDTEPYLGGTKYHAMPPLKRFRDMEHLSGGEKTMAALALLFAIHTYSPSPFFVLDEVDAALDVANTTRLADYVAKHARPGMQFVVISLKAGLFQNSETLVGVMRDQAINSSRALTLDLRKYQAA</sequence>
<evidence type="ECO:0000256" key="12">
    <source>
        <dbReference type="SAM" id="MobiDB-lite"/>
    </source>
</evidence>
<evidence type="ECO:0000259" key="13">
    <source>
        <dbReference type="SMART" id="SM00968"/>
    </source>
</evidence>
<accession>A0A6A6G6V9</accession>
<dbReference type="Gene3D" id="3.30.70.1620">
    <property type="match status" value="1"/>
</dbReference>
<evidence type="ECO:0000256" key="8">
    <source>
        <dbReference type="ARBA" id="ARBA00023242"/>
    </source>
</evidence>
<dbReference type="Pfam" id="PF02463">
    <property type="entry name" value="SMC_N"/>
    <property type="match status" value="2"/>
</dbReference>
<organism evidence="14 15">
    <name type="scientific">Elsinoe ampelina</name>
    <dbReference type="NCBI Taxonomy" id="302913"/>
    <lineage>
        <taxon>Eukaryota</taxon>
        <taxon>Fungi</taxon>
        <taxon>Dikarya</taxon>
        <taxon>Ascomycota</taxon>
        <taxon>Pezizomycotina</taxon>
        <taxon>Dothideomycetes</taxon>
        <taxon>Dothideomycetidae</taxon>
        <taxon>Myriangiales</taxon>
        <taxon>Elsinoaceae</taxon>
        <taxon>Elsinoe</taxon>
    </lineage>
</organism>
<dbReference type="Pfam" id="PF06470">
    <property type="entry name" value="SMC_hinge"/>
    <property type="match status" value="1"/>
</dbReference>
<feature type="coiled-coil region" evidence="11">
    <location>
        <begin position="1043"/>
        <end position="1118"/>
    </location>
</feature>
<dbReference type="InterPro" id="IPR027417">
    <property type="entry name" value="P-loop_NTPase"/>
</dbReference>
<feature type="compositionally biased region" description="Low complexity" evidence="12">
    <location>
        <begin position="86"/>
        <end position="99"/>
    </location>
</feature>
<feature type="region of interest" description="Disordered" evidence="12">
    <location>
        <begin position="989"/>
        <end position="1023"/>
    </location>
</feature>
<evidence type="ECO:0000256" key="9">
    <source>
        <dbReference type="ARBA" id="ARBA00023306"/>
    </source>
</evidence>
<dbReference type="AlphaFoldDB" id="A0A6A6G6V9"/>
<keyword evidence="15" id="KW-1185">Reference proteome</keyword>
<evidence type="ECO:0000256" key="7">
    <source>
        <dbReference type="ARBA" id="ARBA00023054"/>
    </source>
</evidence>
<dbReference type="OrthoDB" id="5575062at2759"/>
<dbReference type="GO" id="GO:0008278">
    <property type="term" value="C:cohesin complex"/>
    <property type="evidence" value="ECO:0007669"/>
    <property type="project" value="InterPro"/>
</dbReference>
<evidence type="ECO:0000313" key="15">
    <source>
        <dbReference type="Proteomes" id="UP000799538"/>
    </source>
</evidence>
<dbReference type="CDD" id="cd03275">
    <property type="entry name" value="ABC_SMC1_euk"/>
    <property type="match status" value="1"/>
</dbReference>
<dbReference type="SUPFAM" id="SSF75553">
    <property type="entry name" value="Smc hinge domain"/>
    <property type="match status" value="1"/>
</dbReference>
<keyword evidence="8 10" id="KW-0539">Nucleus</keyword>
<feature type="region of interest" description="Disordered" evidence="12">
    <location>
        <begin position="77"/>
        <end position="123"/>
    </location>
</feature>
<dbReference type="PIRSF" id="PIRSF005719">
    <property type="entry name" value="SMC"/>
    <property type="match status" value="1"/>
</dbReference>
<reference evidence="15" key="1">
    <citation type="journal article" date="2020" name="Stud. Mycol.">
        <title>101 Dothideomycetes genomes: A test case for predicting lifestyles and emergence of pathogens.</title>
        <authorList>
            <person name="Haridas S."/>
            <person name="Albert R."/>
            <person name="Binder M."/>
            <person name="Bloem J."/>
            <person name="LaButti K."/>
            <person name="Salamov A."/>
            <person name="Andreopoulos B."/>
            <person name="Baker S."/>
            <person name="Barry K."/>
            <person name="Bills G."/>
            <person name="Bluhm B."/>
            <person name="Cannon C."/>
            <person name="Castanera R."/>
            <person name="Culley D."/>
            <person name="Daum C."/>
            <person name="Ezra D."/>
            <person name="Gonzalez J."/>
            <person name="Henrissat B."/>
            <person name="Kuo A."/>
            <person name="Liang C."/>
            <person name="Lipzen A."/>
            <person name="Lutzoni F."/>
            <person name="Magnuson J."/>
            <person name="Mondo S."/>
            <person name="Nolan M."/>
            <person name="Ohm R."/>
            <person name="Pangilinan J."/>
            <person name="Park H.-J."/>
            <person name="Ramirez L."/>
            <person name="Alfaro M."/>
            <person name="Sun H."/>
            <person name="Tritt A."/>
            <person name="Yoshinaga Y."/>
            <person name="Zwiers L.-H."/>
            <person name="Turgeon B."/>
            <person name="Goodwin S."/>
            <person name="Spatafora J."/>
            <person name="Crous P."/>
            <person name="Grigoriev I."/>
        </authorList>
    </citation>
    <scope>NUCLEOTIDE SEQUENCE [LARGE SCALE GENOMIC DNA]</scope>
    <source>
        <strain evidence="15">CECT 20119</strain>
    </source>
</reference>
<dbReference type="Gene3D" id="1.20.1060.20">
    <property type="match status" value="1"/>
</dbReference>
<evidence type="ECO:0000256" key="10">
    <source>
        <dbReference type="PIRNR" id="PIRNR005719"/>
    </source>
</evidence>
<dbReference type="PANTHER" id="PTHR18937:SF12">
    <property type="entry name" value="STRUCTURAL MAINTENANCE OF CHROMOSOMES PROTEIN"/>
    <property type="match status" value="1"/>
</dbReference>
<keyword evidence="4" id="KW-0158">Chromosome</keyword>
<dbReference type="PANTHER" id="PTHR18937">
    <property type="entry name" value="STRUCTURAL MAINTENANCE OF CHROMOSOMES SMC FAMILY MEMBER"/>
    <property type="match status" value="1"/>
</dbReference>